<feature type="region of interest" description="Disordered" evidence="2">
    <location>
        <begin position="115"/>
        <end position="138"/>
    </location>
</feature>
<organism evidence="4 5">
    <name type="scientific">Hypsibius exemplaris</name>
    <name type="common">Freshwater tardigrade</name>
    <dbReference type="NCBI Taxonomy" id="2072580"/>
    <lineage>
        <taxon>Eukaryota</taxon>
        <taxon>Metazoa</taxon>
        <taxon>Ecdysozoa</taxon>
        <taxon>Tardigrada</taxon>
        <taxon>Eutardigrada</taxon>
        <taxon>Parachela</taxon>
        <taxon>Hypsibioidea</taxon>
        <taxon>Hypsibiidae</taxon>
        <taxon>Hypsibius</taxon>
    </lineage>
</organism>
<comment type="similarity">
    <text evidence="1">Belongs to the GAMAD family.</text>
</comment>
<proteinExistence type="inferred from homology"/>
<dbReference type="EMBL" id="MTYJ01000023">
    <property type="protein sequence ID" value="OQV21503.1"/>
    <property type="molecule type" value="Genomic_DNA"/>
</dbReference>
<protein>
    <submittedName>
        <fullName evidence="4">Dynein light chain roadblock-type 2</fullName>
    </submittedName>
</protein>
<accession>A0A1W0X208</accession>
<evidence type="ECO:0000256" key="2">
    <source>
        <dbReference type="SAM" id="MobiDB-lite"/>
    </source>
</evidence>
<feature type="domain" description="Roadblock/LAMTOR2" evidence="3">
    <location>
        <begin position="20"/>
        <end position="108"/>
    </location>
</feature>
<sequence length="138" mass="15368">MASAAKSNHSVHFDGDEADIGETLNRIKTHKGVVGIIVLTQDGVVLKSTLDDETASSYGLLVHDLVRRSRLGIRDFDPSNDLSFLRIRTKKHEIMVAPDRDYLLIVIQNPNSENGQYEPLRLRTRPETADDDGDKSAL</sequence>
<dbReference type="PANTHER" id="PTHR10779">
    <property type="entry name" value="DYNEIN LIGHT CHAIN ROADBLOCK"/>
    <property type="match status" value="1"/>
</dbReference>
<evidence type="ECO:0000313" key="5">
    <source>
        <dbReference type="Proteomes" id="UP000192578"/>
    </source>
</evidence>
<evidence type="ECO:0000259" key="3">
    <source>
        <dbReference type="SMART" id="SM00960"/>
    </source>
</evidence>
<evidence type="ECO:0000256" key="1">
    <source>
        <dbReference type="ARBA" id="ARBA00007191"/>
    </source>
</evidence>
<dbReference type="AlphaFoldDB" id="A0A1W0X208"/>
<dbReference type="FunFam" id="3.30.450.30:FF:000009">
    <property type="entry name" value="Dynein light chain roadblock"/>
    <property type="match status" value="1"/>
</dbReference>
<gene>
    <name evidence="4" type="ORF">BV898_04707</name>
</gene>
<evidence type="ECO:0000313" key="4">
    <source>
        <dbReference type="EMBL" id="OQV21503.1"/>
    </source>
</evidence>
<dbReference type="InterPro" id="IPR004942">
    <property type="entry name" value="Roadblock/LAMTOR2_dom"/>
</dbReference>
<dbReference type="OrthoDB" id="9985637at2759"/>
<dbReference type="Proteomes" id="UP000192578">
    <property type="component" value="Unassembled WGS sequence"/>
</dbReference>
<dbReference type="SMART" id="SM00960">
    <property type="entry name" value="Robl_LC7"/>
    <property type="match status" value="1"/>
</dbReference>
<name>A0A1W0X208_HYPEX</name>
<keyword evidence="5" id="KW-1185">Reference proteome</keyword>
<dbReference type="Gene3D" id="3.30.450.30">
    <property type="entry name" value="Dynein light chain 2a, cytoplasmic"/>
    <property type="match status" value="1"/>
</dbReference>
<dbReference type="SUPFAM" id="SSF103196">
    <property type="entry name" value="Roadblock/LC7 domain"/>
    <property type="match status" value="1"/>
</dbReference>
<comment type="caution">
    <text evidence="4">The sequence shown here is derived from an EMBL/GenBank/DDBJ whole genome shotgun (WGS) entry which is preliminary data.</text>
</comment>
<reference evidence="5" key="1">
    <citation type="submission" date="2017-01" db="EMBL/GenBank/DDBJ databases">
        <title>Comparative genomics of anhydrobiosis in the tardigrade Hypsibius dujardini.</title>
        <authorList>
            <person name="Yoshida Y."/>
            <person name="Koutsovoulos G."/>
            <person name="Laetsch D."/>
            <person name="Stevens L."/>
            <person name="Kumar S."/>
            <person name="Horikawa D."/>
            <person name="Ishino K."/>
            <person name="Komine S."/>
            <person name="Tomita M."/>
            <person name="Blaxter M."/>
            <person name="Arakawa K."/>
        </authorList>
    </citation>
    <scope>NUCLEOTIDE SEQUENCE [LARGE SCALE GENOMIC DNA]</scope>
    <source>
        <strain evidence="5">Z151</strain>
    </source>
</reference>
<feature type="compositionally biased region" description="Basic and acidic residues" evidence="2">
    <location>
        <begin position="120"/>
        <end position="138"/>
    </location>
</feature>
<dbReference type="Pfam" id="PF03259">
    <property type="entry name" value="Robl_LC7"/>
    <property type="match status" value="1"/>
</dbReference>